<feature type="domain" description="ABC-2 type transporter transmembrane" evidence="8">
    <location>
        <begin position="31"/>
        <end position="166"/>
    </location>
</feature>
<evidence type="ECO:0000256" key="3">
    <source>
        <dbReference type="ARBA" id="ARBA00022989"/>
    </source>
</evidence>
<evidence type="ECO:0000313" key="10">
    <source>
        <dbReference type="Proteomes" id="UP000191154"/>
    </source>
</evidence>
<evidence type="ECO:0000256" key="6">
    <source>
        <dbReference type="SAM" id="Phobius"/>
    </source>
</evidence>
<feature type="transmembrane region" description="Helical" evidence="6">
    <location>
        <begin position="527"/>
        <end position="550"/>
    </location>
</feature>
<evidence type="ECO:0000256" key="4">
    <source>
        <dbReference type="ARBA" id="ARBA00023136"/>
    </source>
</evidence>
<dbReference type="Gene3D" id="1.20.120.20">
    <property type="entry name" value="Apolipoprotein"/>
    <property type="match status" value="1"/>
</dbReference>
<evidence type="ECO:0000259" key="8">
    <source>
        <dbReference type="Pfam" id="PF12698"/>
    </source>
</evidence>
<keyword evidence="4 6" id="KW-0472">Membrane</keyword>
<dbReference type="GO" id="GO:0016020">
    <property type="term" value="C:membrane"/>
    <property type="evidence" value="ECO:0007669"/>
    <property type="project" value="UniProtKB-SubCell"/>
</dbReference>
<gene>
    <name evidence="9" type="primary">smc_1</name>
    <name evidence="9" type="ORF">CLOSAC_13120</name>
</gene>
<feature type="domain" description="ABC-2 type transporter transmembrane" evidence="7">
    <location>
        <begin position="514"/>
        <end position="632"/>
    </location>
</feature>
<dbReference type="STRING" id="169679.CSACC_18610"/>
<dbReference type="InterPro" id="IPR013525">
    <property type="entry name" value="ABC2_TM"/>
</dbReference>
<dbReference type="InterPro" id="IPR017501">
    <property type="entry name" value="Phage_infect_YhgE_C"/>
</dbReference>
<feature type="transmembrane region" description="Helical" evidence="6">
    <location>
        <begin position="556"/>
        <end position="577"/>
    </location>
</feature>
<evidence type="ECO:0000259" key="7">
    <source>
        <dbReference type="Pfam" id="PF01061"/>
    </source>
</evidence>
<dbReference type="Pfam" id="PF12698">
    <property type="entry name" value="ABC2_membrane_3"/>
    <property type="match status" value="1"/>
</dbReference>
<evidence type="ECO:0000256" key="1">
    <source>
        <dbReference type="ARBA" id="ARBA00004141"/>
    </source>
</evidence>
<keyword evidence="5" id="KW-0175">Coiled coil</keyword>
<sequence length="672" mass="74916">MRKIWSIYRKDLKSVFKARKLALLVAAIMLLPSIYAWVNIKAVWDPYSNTSMVPIAVATEDEGADINQKNINVGNETIKGIKENAKLGWVFVNYDEAERGVKYGDYYAYIYIPKDFSKKLTSIISGNPEKPEIEFAVNEKINAVAPKIATSGASGLIGQISKNFTEMLSNAIISGLNDAGVKLQQELPTIQAVENRVLELENNLPVIEELGRKSIELQAKLPQIKEKAQKIIELKDRIPDIEKAGNSILTVESKLPLVEEAGDKILEIQDKVATIQNVEVIIGEIESNLSSVENNLSSTQDKINNVIDNAQITADAHVSLLSNEEQLAHFQKELKTIHNNIQTSKVSIKEKIDEMISEINSAGSFVKNDLPTVEEKIHKAADFVRNDLSNIEDDITRASDLVQDKFPEFEEVVNKLADVAQNDLPEFEDKVRAAADKIRKFQNNVNLNDIIDFLKLDPAKGSSFLSDPVLMNTKRIFPIPNYGSAMSALYTMLALWVGGTVLNSALPVDVKNTENIYKSYHIYFGRLLTFISVGIFQALIMTFGNLYLLHTYVVNKFWFVIFSVFISIVFVTITYTLRSVFGNIGNGLSMILLVLQMSSSGATFPVNMTSKFFQTISPFMPFTHAVSILRETIGGMIGEIVIKNVLILTTYIIVSICIALLLKRSLSKEISL</sequence>
<protein>
    <submittedName>
        <fullName evidence="9">Chromosome partition protein Smc</fullName>
    </submittedName>
</protein>
<feature type="coiled-coil region" evidence="5">
    <location>
        <begin position="190"/>
        <end position="227"/>
    </location>
</feature>
<evidence type="ECO:0000256" key="5">
    <source>
        <dbReference type="SAM" id="Coils"/>
    </source>
</evidence>
<dbReference type="Pfam" id="PF01061">
    <property type="entry name" value="ABC2_membrane"/>
    <property type="match status" value="1"/>
</dbReference>
<dbReference type="Gene3D" id="3.40.1710.10">
    <property type="entry name" value="abc type-2 transporter like domain"/>
    <property type="match status" value="1"/>
</dbReference>
<comment type="caution">
    <text evidence="9">The sequence shown here is derived from an EMBL/GenBank/DDBJ whole genome shotgun (WGS) entry which is preliminary data.</text>
</comment>
<proteinExistence type="predicted"/>
<dbReference type="Proteomes" id="UP000191154">
    <property type="component" value="Unassembled WGS sequence"/>
</dbReference>
<dbReference type="PANTHER" id="PTHR43077">
    <property type="entry name" value="TRANSPORT PERMEASE YVFS-RELATED"/>
    <property type="match status" value="1"/>
</dbReference>
<name>A0A1S8NDA5_CLOSA</name>
<dbReference type="InterPro" id="IPR017500">
    <property type="entry name" value="Phage_infect_YhgE_N"/>
</dbReference>
<organism evidence="9 10">
    <name type="scientific">Clostridium saccharobutylicum</name>
    <dbReference type="NCBI Taxonomy" id="169679"/>
    <lineage>
        <taxon>Bacteria</taxon>
        <taxon>Bacillati</taxon>
        <taxon>Bacillota</taxon>
        <taxon>Clostridia</taxon>
        <taxon>Eubacteriales</taxon>
        <taxon>Clostridiaceae</taxon>
        <taxon>Clostridium</taxon>
    </lineage>
</organism>
<feature type="transmembrane region" description="Helical" evidence="6">
    <location>
        <begin position="482"/>
        <end position="506"/>
    </location>
</feature>
<accession>A0A1S8NDA5</accession>
<dbReference type="NCBIfam" id="TIGR03062">
    <property type="entry name" value="pip_yhgE_Cterm"/>
    <property type="match status" value="1"/>
</dbReference>
<keyword evidence="2 6" id="KW-0812">Transmembrane</keyword>
<dbReference type="GO" id="GO:0140359">
    <property type="term" value="F:ABC-type transporter activity"/>
    <property type="evidence" value="ECO:0007669"/>
    <property type="project" value="InterPro"/>
</dbReference>
<dbReference type="RefSeq" id="WP_176127439.1">
    <property type="nucleotide sequence ID" value="NZ_LZYZ01000002.1"/>
</dbReference>
<feature type="transmembrane region" description="Helical" evidence="6">
    <location>
        <begin position="640"/>
        <end position="662"/>
    </location>
</feature>
<reference evidence="9 10" key="1">
    <citation type="submission" date="2016-05" db="EMBL/GenBank/DDBJ databases">
        <title>Microbial solvent formation.</title>
        <authorList>
            <person name="Poehlein A."/>
            <person name="Montoya Solano J.D."/>
            <person name="Flitsch S."/>
            <person name="Krabben P."/>
            <person name="Duerre P."/>
            <person name="Daniel R."/>
        </authorList>
    </citation>
    <scope>NUCLEOTIDE SEQUENCE [LARGE SCALE GENOMIC DNA]</scope>
    <source>
        <strain evidence="9 10">L1-8</strain>
    </source>
</reference>
<feature type="coiled-coil region" evidence="5">
    <location>
        <begin position="282"/>
        <end position="309"/>
    </location>
</feature>
<evidence type="ECO:0000313" key="9">
    <source>
        <dbReference type="EMBL" id="OOM14439.1"/>
    </source>
</evidence>
<dbReference type="EMBL" id="LZYZ01000002">
    <property type="protein sequence ID" value="OOM14439.1"/>
    <property type="molecule type" value="Genomic_DNA"/>
</dbReference>
<evidence type="ECO:0000256" key="2">
    <source>
        <dbReference type="ARBA" id="ARBA00022692"/>
    </source>
</evidence>
<dbReference type="NCBIfam" id="TIGR03061">
    <property type="entry name" value="pip_yhgE_Nterm"/>
    <property type="match status" value="1"/>
</dbReference>
<comment type="subcellular location">
    <subcellularLocation>
        <location evidence="1">Membrane</location>
        <topology evidence="1">Multi-pass membrane protein</topology>
    </subcellularLocation>
</comment>
<keyword evidence="3 6" id="KW-1133">Transmembrane helix</keyword>
<dbReference type="AlphaFoldDB" id="A0A1S8NDA5"/>
<dbReference type="PANTHER" id="PTHR43077:SF10">
    <property type="entry name" value="TRANSPORT PERMEASE PROTEIN"/>
    <property type="match status" value="1"/>
</dbReference>
<dbReference type="InterPro" id="IPR051328">
    <property type="entry name" value="T7SS_ABC-Transporter"/>
</dbReference>